<gene>
    <name evidence="22" type="ORF">K678_16685</name>
</gene>
<evidence type="ECO:0000256" key="7">
    <source>
        <dbReference type="ARBA" id="ARBA00022679"/>
    </source>
</evidence>
<dbReference type="Pfam" id="PF08447">
    <property type="entry name" value="PAS_3"/>
    <property type="match status" value="1"/>
</dbReference>
<dbReference type="CDD" id="cd18774">
    <property type="entry name" value="PDC2_HK_sensor"/>
    <property type="match status" value="1"/>
</dbReference>
<dbReference type="GO" id="GO:0000155">
    <property type="term" value="F:phosphorelay sensor kinase activity"/>
    <property type="evidence" value="ECO:0007669"/>
    <property type="project" value="InterPro"/>
</dbReference>
<feature type="domain" description="Response regulatory" evidence="18">
    <location>
        <begin position="1331"/>
        <end position="1448"/>
    </location>
</feature>
<feature type="domain" description="PAS" evidence="19">
    <location>
        <begin position="558"/>
        <end position="625"/>
    </location>
</feature>
<dbReference type="InterPro" id="IPR003661">
    <property type="entry name" value="HisK_dim/P_dom"/>
</dbReference>
<feature type="domain" description="PAC" evidence="20">
    <location>
        <begin position="632"/>
        <end position="684"/>
    </location>
</feature>
<comment type="catalytic activity">
    <reaction evidence="1">
        <text>ATP + protein L-histidine = ADP + protein N-phospho-L-histidine.</text>
        <dbReference type="EC" id="2.7.13.3"/>
    </reaction>
</comment>
<feature type="domain" description="PAC" evidence="20">
    <location>
        <begin position="505"/>
        <end position="557"/>
    </location>
</feature>
<dbReference type="PANTHER" id="PTHR43047:SF64">
    <property type="entry name" value="HISTIDINE KINASE CONTAINING CHEY-HOMOLOGOUS RECEIVER DOMAIN AND PAS DOMAIN-RELATED"/>
    <property type="match status" value="1"/>
</dbReference>
<dbReference type="PROSITE" id="PS50110">
    <property type="entry name" value="RESPONSE_REGULATORY"/>
    <property type="match status" value="1"/>
</dbReference>
<feature type="transmembrane region" description="Helical" evidence="16">
    <location>
        <begin position="12"/>
        <end position="31"/>
    </location>
</feature>
<feature type="domain" description="PAS" evidence="19">
    <location>
        <begin position="838"/>
        <end position="913"/>
    </location>
</feature>
<dbReference type="eggNOG" id="COG2202">
    <property type="taxonomic scope" value="Bacteria"/>
</dbReference>
<reference evidence="22 23" key="1">
    <citation type="submission" date="2013-04" db="EMBL/GenBank/DDBJ databases">
        <authorList>
            <person name="Kuznetsov B."/>
            <person name="Ivanovsky R."/>
        </authorList>
    </citation>
    <scope>NUCLEOTIDE SEQUENCE [LARGE SCALE GENOMIC DNA]</scope>
    <source>
        <strain evidence="22 23">MGU-K5</strain>
    </source>
</reference>
<dbReference type="CDD" id="cd17546">
    <property type="entry name" value="REC_hyHK_CKI1_RcsC-like"/>
    <property type="match status" value="1"/>
</dbReference>
<evidence type="ECO:0000259" key="17">
    <source>
        <dbReference type="PROSITE" id="PS50109"/>
    </source>
</evidence>
<evidence type="ECO:0000256" key="16">
    <source>
        <dbReference type="SAM" id="Phobius"/>
    </source>
</evidence>
<dbReference type="Pfam" id="PF00512">
    <property type="entry name" value="HisKA"/>
    <property type="match status" value="1"/>
</dbReference>
<feature type="modified residue" description="4-aspartylphosphate" evidence="15">
    <location>
        <position position="1383"/>
    </location>
</feature>
<dbReference type="PRINTS" id="PR00344">
    <property type="entry name" value="BCTRLSENSOR"/>
</dbReference>
<dbReference type="Proteomes" id="UP000015350">
    <property type="component" value="Unassembled WGS sequence"/>
</dbReference>
<dbReference type="FunFam" id="3.30.565.10:FF:000010">
    <property type="entry name" value="Sensor histidine kinase RcsC"/>
    <property type="match status" value="1"/>
</dbReference>
<dbReference type="InterPro" id="IPR004358">
    <property type="entry name" value="Sig_transdc_His_kin-like_C"/>
</dbReference>
<evidence type="ECO:0000256" key="5">
    <source>
        <dbReference type="ARBA" id="ARBA00022519"/>
    </source>
</evidence>
<evidence type="ECO:0000256" key="8">
    <source>
        <dbReference type="ARBA" id="ARBA00022692"/>
    </source>
</evidence>
<dbReference type="SMART" id="SM00448">
    <property type="entry name" value="REC"/>
    <property type="match status" value="1"/>
</dbReference>
<dbReference type="Pfam" id="PF00072">
    <property type="entry name" value="Response_reg"/>
    <property type="match status" value="1"/>
</dbReference>
<evidence type="ECO:0000256" key="14">
    <source>
        <dbReference type="PROSITE-ProRule" id="PRU00110"/>
    </source>
</evidence>
<dbReference type="CDD" id="cd00130">
    <property type="entry name" value="PAS"/>
    <property type="match status" value="5"/>
</dbReference>
<dbReference type="CDD" id="cd00088">
    <property type="entry name" value="HPT"/>
    <property type="match status" value="1"/>
</dbReference>
<dbReference type="Gene3D" id="1.20.120.160">
    <property type="entry name" value="HPT domain"/>
    <property type="match status" value="1"/>
</dbReference>
<dbReference type="InterPro" id="IPR035965">
    <property type="entry name" value="PAS-like_dom_sf"/>
</dbReference>
<keyword evidence="12" id="KW-0902">Two-component regulatory system</keyword>
<dbReference type="InterPro" id="IPR003594">
    <property type="entry name" value="HATPase_dom"/>
</dbReference>
<evidence type="ECO:0000256" key="13">
    <source>
        <dbReference type="ARBA" id="ARBA00023136"/>
    </source>
</evidence>
<dbReference type="PATRIC" id="fig|1316936.3.peg.3312"/>
<evidence type="ECO:0000256" key="10">
    <source>
        <dbReference type="ARBA" id="ARBA00022840"/>
    </source>
</evidence>
<evidence type="ECO:0000259" key="18">
    <source>
        <dbReference type="PROSITE" id="PS50110"/>
    </source>
</evidence>
<evidence type="ECO:0000256" key="4">
    <source>
        <dbReference type="ARBA" id="ARBA00022475"/>
    </source>
</evidence>
<dbReference type="GO" id="GO:0005886">
    <property type="term" value="C:plasma membrane"/>
    <property type="evidence" value="ECO:0007669"/>
    <property type="project" value="UniProtKB-SubCell"/>
</dbReference>
<dbReference type="RefSeq" id="WP_021133616.1">
    <property type="nucleotide sequence ID" value="NZ_AQPH01000109.1"/>
</dbReference>
<name>S9TNY5_MAGFU</name>
<dbReference type="SMART" id="SM00387">
    <property type="entry name" value="HATPase_c"/>
    <property type="match status" value="1"/>
</dbReference>
<evidence type="ECO:0000313" key="23">
    <source>
        <dbReference type="Proteomes" id="UP000015350"/>
    </source>
</evidence>
<evidence type="ECO:0000256" key="15">
    <source>
        <dbReference type="PROSITE-ProRule" id="PRU00169"/>
    </source>
</evidence>
<keyword evidence="7" id="KW-0808">Transferase</keyword>
<dbReference type="InterPro" id="IPR013656">
    <property type="entry name" value="PAS_4"/>
</dbReference>
<evidence type="ECO:0000259" key="19">
    <source>
        <dbReference type="PROSITE" id="PS50112"/>
    </source>
</evidence>
<dbReference type="Gene3D" id="3.30.450.20">
    <property type="entry name" value="PAS domain"/>
    <property type="match status" value="6"/>
</dbReference>
<evidence type="ECO:0000259" key="20">
    <source>
        <dbReference type="PROSITE" id="PS50113"/>
    </source>
</evidence>
<feature type="domain" description="PAC" evidence="20">
    <location>
        <begin position="382"/>
        <end position="434"/>
    </location>
</feature>
<feature type="domain" description="PAS" evidence="19">
    <location>
        <begin position="308"/>
        <end position="378"/>
    </location>
</feature>
<dbReference type="PROSITE" id="PS50112">
    <property type="entry name" value="PAS"/>
    <property type="match status" value="5"/>
</dbReference>
<evidence type="ECO:0000256" key="1">
    <source>
        <dbReference type="ARBA" id="ARBA00000085"/>
    </source>
</evidence>
<dbReference type="SUPFAM" id="SSF47226">
    <property type="entry name" value="Histidine-containing phosphotransfer domain, HPT domain"/>
    <property type="match status" value="1"/>
</dbReference>
<dbReference type="Gene3D" id="3.30.565.10">
    <property type="entry name" value="Histidine kinase-like ATPase, C-terminal domain"/>
    <property type="match status" value="1"/>
</dbReference>
<dbReference type="Gene3D" id="1.10.287.130">
    <property type="match status" value="1"/>
</dbReference>
<organism evidence="22 23">
    <name type="scientific">Magnetospirillum fulvum MGU-K5</name>
    <dbReference type="NCBI Taxonomy" id="1316936"/>
    <lineage>
        <taxon>Bacteria</taxon>
        <taxon>Pseudomonadati</taxon>
        <taxon>Pseudomonadota</taxon>
        <taxon>Alphaproteobacteria</taxon>
        <taxon>Rhodospirillales</taxon>
        <taxon>Rhodospirillaceae</taxon>
        <taxon>Magnetospirillum</taxon>
    </lineage>
</organism>
<dbReference type="SUPFAM" id="SSF47384">
    <property type="entry name" value="Homodimeric domain of signal transducing histidine kinase"/>
    <property type="match status" value="1"/>
</dbReference>
<keyword evidence="13 16" id="KW-0472">Membrane</keyword>
<dbReference type="InterPro" id="IPR036641">
    <property type="entry name" value="HPT_dom_sf"/>
</dbReference>
<feature type="domain" description="PAS" evidence="19">
    <location>
        <begin position="685"/>
        <end position="763"/>
    </location>
</feature>
<feature type="domain" description="Histidine kinase" evidence="17">
    <location>
        <begin position="986"/>
        <end position="1203"/>
    </location>
</feature>
<dbReference type="InterPro" id="IPR036097">
    <property type="entry name" value="HisK_dim/P_sf"/>
</dbReference>
<dbReference type="SMART" id="SM00388">
    <property type="entry name" value="HisKA"/>
    <property type="match status" value="1"/>
</dbReference>
<feature type="domain" description="HPt" evidence="21">
    <location>
        <begin position="1479"/>
        <end position="1576"/>
    </location>
</feature>
<protein>
    <recommendedName>
        <fullName evidence="3">histidine kinase</fullName>
        <ecNumber evidence="3">2.7.13.3</ecNumber>
    </recommendedName>
</protein>
<evidence type="ECO:0000256" key="9">
    <source>
        <dbReference type="ARBA" id="ARBA00022777"/>
    </source>
</evidence>
<dbReference type="Pfam" id="PF02518">
    <property type="entry name" value="HATPase_c"/>
    <property type="match status" value="1"/>
</dbReference>
<dbReference type="STRING" id="1316936.K678_16685"/>
<dbReference type="OrthoDB" id="9801651at2"/>
<dbReference type="InterPro" id="IPR008207">
    <property type="entry name" value="Sig_transdc_His_kin_Hpt_dom"/>
</dbReference>
<accession>S9TNY5</accession>
<dbReference type="Gene3D" id="3.40.50.2300">
    <property type="match status" value="1"/>
</dbReference>
<dbReference type="eggNOG" id="COG2205">
    <property type="taxonomic scope" value="Bacteria"/>
</dbReference>
<keyword evidence="4" id="KW-1003">Cell membrane</keyword>
<evidence type="ECO:0000256" key="11">
    <source>
        <dbReference type="ARBA" id="ARBA00022989"/>
    </source>
</evidence>
<dbReference type="InterPro" id="IPR005467">
    <property type="entry name" value="His_kinase_dom"/>
</dbReference>
<dbReference type="CDD" id="cd00082">
    <property type="entry name" value="HisKA"/>
    <property type="match status" value="1"/>
</dbReference>
<dbReference type="PROSITE" id="PS50113">
    <property type="entry name" value="PAC"/>
    <property type="match status" value="4"/>
</dbReference>
<dbReference type="InterPro" id="IPR000014">
    <property type="entry name" value="PAS"/>
</dbReference>
<keyword evidence="9" id="KW-0418">Kinase</keyword>
<keyword evidence="11 16" id="KW-1133">Transmembrane helix</keyword>
<dbReference type="PANTHER" id="PTHR43047">
    <property type="entry name" value="TWO-COMPONENT HISTIDINE PROTEIN KINASE"/>
    <property type="match status" value="1"/>
</dbReference>
<dbReference type="Pfam" id="PF08448">
    <property type="entry name" value="PAS_4"/>
    <property type="match status" value="2"/>
</dbReference>
<dbReference type="InterPro" id="IPR013655">
    <property type="entry name" value="PAS_fold_3"/>
</dbReference>
<dbReference type="InterPro" id="IPR001789">
    <property type="entry name" value="Sig_transdc_resp-reg_receiver"/>
</dbReference>
<evidence type="ECO:0000313" key="22">
    <source>
        <dbReference type="EMBL" id="EPY00320.1"/>
    </source>
</evidence>
<evidence type="ECO:0000259" key="21">
    <source>
        <dbReference type="PROSITE" id="PS50894"/>
    </source>
</evidence>
<dbReference type="Pfam" id="PF01627">
    <property type="entry name" value="Hpt"/>
    <property type="match status" value="1"/>
</dbReference>
<feature type="domain" description="PAC" evidence="20">
    <location>
        <begin position="766"/>
        <end position="819"/>
    </location>
</feature>
<dbReference type="eggNOG" id="COG5002">
    <property type="taxonomic scope" value="Bacteria"/>
</dbReference>
<dbReference type="InterPro" id="IPR036890">
    <property type="entry name" value="HATPase_C_sf"/>
</dbReference>
<dbReference type="SUPFAM" id="SSF55874">
    <property type="entry name" value="ATPase domain of HSP90 chaperone/DNA topoisomerase II/histidine kinase"/>
    <property type="match status" value="1"/>
</dbReference>
<dbReference type="SUPFAM" id="SSF52172">
    <property type="entry name" value="CheY-like"/>
    <property type="match status" value="1"/>
</dbReference>
<keyword evidence="10" id="KW-0067">ATP-binding</keyword>
<keyword evidence="5" id="KW-0997">Cell inner membrane</keyword>
<dbReference type="SUPFAM" id="SSF55785">
    <property type="entry name" value="PYP-like sensor domain (PAS domain)"/>
    <property type="match status" value="5"/>
</dbReference>
<evidence type="ECO:0000256" key="6">
    <source>
        <dbReference type="ARBA" id="ARBA00022553"/>
    </source>
</evidence>
<dbReference type="EC" id="2.7.13.3" evidence="3"/>
<feature type="domain" description="PAS" evidence="19">
    <location>
        <begin position="431"/>
        <end position="485"/>
    </location>
</feature>
<dbReference type="InterPro" id="IPR011006">
    <property type="entry name" value="CheY-like_superfamily"/>
</dbReference>
<dbReference type="InterPro" id="IPR000700">
    <property type="entry name" value="PAS-assoc_C"/>
</dbReference>
<keyword evidence="8 16" id="KW-0812">Transmembrane</keyword>
<dbReference type="PROSITE" id="PS50109">
    <property type="entry name" value="HIS_KIN"/>
    <property type="match status" value="1"/>
</dbReference>
<comment type="subcellular location">
    <subcellularLocation>
        <location evidence="2">Cell inner membrane</location>
        <topology evidence="2">Multi-pass membrane protein</topology>
    </subcellularLocation>
</comment>
<dbReference type="SMART" id="SM00091">
    <property type="entry name" value="PAS"/>
    <property type="match status" value="5"/>
</dbReference>
<dbReference type="InterPro" id="IPR001610">
    <property type="entry name" value="PAC"/>
</dbReference>
<dbReference type="EMBL" id="AQPH01000109">
    <property type="protein sequence ID" value="EPY00320.1"/>
    <property type="molecule type" value="Genomic_DNA"/>
</dbReference>
<proteinExistence type="predicted"/>
<feature type="modified residue" description="Phosphohistidine" evidence="14">
    <location>
        <position position="1518"/>
    </location>
</feature>
<evidence type="ECO:0000256" key="2">
    <source>
        <dbReference type="ARBA" id="ARBA00004429"/>
    </source>
</evidence>
<keyword evidence="10" id="KW-0547">Nucleotide-binding</keyword>
<keyword evidence="6 15" id="KW-0597">Phosphoprotein</keyword>
<dbReference type="SMART" id="SM00086">
    <property type="entry name" value="PAC"/>
    <property type="match status" value="5"/>
</dbReference>
<evidence type="ECO:0000256" key="3">
    <source>
        <dbReference type="ARBA" id="ARBA00012438"/>
    </source>
</evidence>
<evidence type="ECO:0000256" key="12">
    <source>
        <dbReference type="ARBA" id="ARBA00023012"/>
    </source>
</evidence>
<comment type="caution">
    <text evidence="22">The sequence shown here is derived from an EMBL/GenBank/DDBJ whole genome shotgun (WGS) entry which is preliminary data.</text>
</comment>
<dbReference type="Pfam" id="PF13426">
    <property type="entry name" value="PAS_9"/>
    <property type="match status" value="2"/>
</dbReference>
<dbReference type="PROSITE" id="PS50894">
    <property type="entry name" value="HPT"/>
    <property type="match status" value="1"/>
</dbReference>
<dbReference type="NCBIfam" id="TIGR00229">
    <property type="entry name" value="sensory_box"/>
    <property type="match status" value="4"/>
</dbReference>
<dbReference type="CDD" id="cd16922">
    <property type="entry name" value="HATPase_EvgS-ArcB-TorS-like"/>
    <property type="match status" value="1"/>
</dbReference>
<sequence>MIDTHLKGNFIWQVLLGTVLVVLLVFVLGYLEFDRERSHLEENLLLTVTALSRAVDIELETVRTGTAMFASSNRDLIDRRDFATLQSNLSKAAAKGRLINHFALIDRSGQQWVNTLIPYGSKLPVTKNIDKFRPAFETGQPSISPLSVGTISGQNEIFLSIPIQEQGKTVYVFTSIISADSLANILTSLQIPAAWLGNIFDSQGTMIARTRDPDKFVGKMVSARLVKQLERQSSGVFENVNLDNTVTISAYYRSPSTGFGVNIGVPKSLVIWQALEAQWLPGLVAALAVFSLLMAWHSGLALRQQRESEERFRASFSNAAIGFALTNVNGRFLDANPAYCAITGYSLAELRDFAFPQLIHPDDRAENAALTQHLVAGEIFDFIQENRFVRKDGTTVWVRESASLVRGDNLYPRWIVVLLEDITDRRLAEDERHRLAEALRQAAQPMVLTDIDARIVYVNPALQSLFGFAEDAVLGIQIWDFARPEGKVDRQTPAVARDIAAHGRWSGERLCVARDGTEIPVFVTVAGIDNQLGQRTGYIASYLDIAAQKKIQNDLEKERGLLSTLVHTIPDLVWLKDADGVYLSCNSAFEHFVGRSEADIVGCTDYDLVPKDLADFFRANDRKAIAIGTSTTNEEWITFAESGHSALIETIKTPMTNADGGVIGVLGIGRDITERERNRRAIEEAKATLEAALGAMSDAVFISDRQGQFIHLNEAFATFHRFADRNECARSLADYPTILEVTFPDGTPLPLEQWAIPRALRGERASDQEYLLRRKDSGVSWVGSFNFAPIRDRDGEIVGSVVVGRDITDKKQLENELERYRHHLEQVVAERTSELKATEARVRLILQSTADGIIGVDPHGTITFVNPGACRALGYDADQLIGTDSHAILYDSPADDRPFSQENCPVKWTLEAGTIHRVEDDVFRTADGRPLAVSTSVHPMILDDTIVGAVISFTDISSRKANEEARETALAEAERLAVLRREFLANMSHEIRTPLHAILGLAQIGDRQNVGRAEREVFTRILDAGHGLQAVIDDILDFSKIESGKLIIENIPIEIGEVVDRAVDLLALRAQAKSLRFHVREAADIPSRCLGDPNRLRQILVNLLSNAVKFTPSGGEVTLSVARVDETLIFRVVDTGIGIAPDVVDHLFNPFVQADGSTTRRYGGTGLGLAISRDLVTRMGGEIAIASTPGQGSTFTVSLPLAGVNEAPPWPDGDIAVFGLSEDDIDVLRAAEPLGRVIADPAQVDDTAFVLVDRDVIEGAATRAAINTRIGEGRGAILVPVGGTDMPHSLGLEVPVIERPLRARHLKRLMIEPHAGRRVLTAGGARLTGLRILAAEDNEVNRLVLEDMLRSEGAILSCFENGRVALDHLHQHGRSAFDIVLTDVQMPEMGGYDFTRAVRDFAPDLPVIGLTADAMEEERERCVAAGMVERMIKPIMVDALATAIQRHLSQRRTSTVDAPPLPLIAEIDRAQLMAQYDGRSAFVKRLAATVISSQGEMATELRSAAASGDFTRVAALAHSIKGTAGNVSAPRILEIAARIEGLFRQGEAVPLDLVEALAMAMTNLLRDLADFKDELD</sequence>